<keyword evidence="3" id="KW-1185">Reference proteome</keyword>
<gene>
    <name evidence="2" type="ORF">AVEN_187893_1</name>
</gene>
<comment type="caution">
    <text evidence="2">The sequence shown here is derived from an EMBL/GenBank/DDBJ whole genome shotgun (WGS) entry which is preliminary data.</text>
</comment>
<accession>A0A4Y2CTX2</accession>
<sequence>MANSKDCKDIGLSEKNQNISGSSPSSDFDRLEDCNEAEFRGATLSLSQETSPPESIAASACDDPNGNTEIDGAAGNRRSSSIRPQHSSSIQDFFAVREGALQKAAEHCRPVILDHIDGDLRDAEYDIESIVIKLCLPDVSRKKTDEREEFGEESWVR</sequence>
<evidence type="ECO:0000313" key="2">
    <source>
        <dbReference type="EMBL" id="GBM07356.1"/>
    </source>
</evidence>
<reference evidence="2 3" key="1">
    <citation type="journal article" date="2019" name="Sci. Rep.">
        <title>Orb-weaving spider Araneus ventricosus genome elucidates the spidroin gene catalogue.</title>
        <authorList>
            <person name="Kono N."/>
            <person name="Nakamura H."/>
            <person name="Ohtoshi R."/>
            <person name="Moran D.A.P."/>
            <person name="Shinohara A."/>
            <person name="Yoshida Y."/>
            <person name="Fujiwara M."/>
            <person name="Mori M."/>
            <person name="Tomita M."/>
            <person name="Arakawa K."/>
        </authorList>
    </citation>
    <scope>NUCLEOTIDE SEQUENCE [LARGE SCALE GENOMIC DNA]</scope>
</reference>
<feature type="compositionally biased region" description="Polar residues" evidence="1">
    <location>
        <begin position="14"/>
        <end position="26"/>
    </location>
</feature>
<dbReference type="OrthoDB" id="10012704at2759"/>
<name>A0A4Y2CTX2_ARAVE</name>
<feature type="compositionally biased region" description="Basic and acidic residues" evidence="1">
    <location>
        <begin position="1"/>
        <end position="12"/>
    </location>
</feature>
<evidence type="ECO:0000256" key="1">
    <source>
        <dbReference type="SAM" id="MobiDB-lite"/>
    </source>
</evidence>
<feature type="region of interest" description="Disordered" evidence="1">
    <location>
        <begin position="1"/>
        <end position="88"/>
    </location>
</feature>
<protein>
    <submittedName>
        <fullName evidence="2">Uncharacterized protein</fullName>
    </submittedName>
</protein>
<dbReference type="EMBL" id="BGPR01000241">
    <property type="protein sequence ID" value="GBM07356.1"/>
    <property type="molecule type" value="Genomic_DNA"/>
</dbReference>
<proteinExistence type="predicted"/>
<organism evidence="2 3">
    <name type="scientific">Araneus ventricosus</name>
    <name type="common">Orbweaver spider</name>
    <name type="synonym">Epeira ventricosa</name>
    <dbReference type="NCBI Taxonomy" id="182803"/>
    <lineage>
        <taxon>Eukaryota</taxon>
        <taxon>Metazoa</taxon>
        <taxon>Ecdysozoa</taxon>
        <taxon>Arthropoda</taxon>
        <taxon>Chelicerata</taxon>
        <taxon>Arachnida</taxon>
        <taxon>Araneae</taxon>
        <taxon>Araneomorphae</taxon>
        <taxon>Entelegynae</taxon>
        <taxon>Araneoidea</taxon>
        <taxon>Araneidae</taxon>
        <taxon>Araneus</taxon>
    </lineage>
</organism>
<dbReference type="AlphaFoldDB" id="A0A4Y2CTX2"/>
<feature type="compositionally biased region" description="Polar residues" evidence="1">
    <location>
        <begin position="44"/>
        <end position="53"/>
    </location>
</feature>
<feature type="compositionally biased region" description="Low complexity" evidence="1">
    <location>
        <begin position="77"/>
        <end position="88"/>
    </location>
</feature>
<feature type="compositionally biased region" description="Basic and acidic residues" evidence="1">
    <location>
        <begin position="27"/>
        <end position="39"/>
    </location>
</feature>
<dbReference type="Proteomes" id="UP000499080">
    <property type="component" value="Unassembled WGS sequence"/>
</dbReference>
<evidence type="ECO:0000313" key="3">
    <source>
        <dbReference type="Proteomes" id="UP000499080"/>
    </source>
</evidence>